<evidence type="ECO:0000313" key="2">
    <source>
        <dbReference type="Proteomes" id="UP000002215"/>
    </source>
</evidence>
<evidence type="ECO:0000313" key="1">
    <source>
        <dbReference type="EMBL" id="ACU59550.1"/>
    </source>
</evidence>
<gene>
    <name evidence="1" type="ordered locus">Cpin_2055</name>
</gene>
<dbReference type="AlphaFoldDB" id="A0A979G2G6"/>
<reference evidence="1 2" key="2">
    <citation type="journal article" date="2010" name="Stand. Genomic Sci.">
        <title>Complete genome sequence of Chitinophaga pinensis type strain (UQM 2034).</title>
        <authorList>
            <person name="Glavina Del Rio T."/>
            <person name="Abt B."/>
            <person name="Spring S."/>
            <person name="Lapidus A."/>
            <person name="Nolan M."/>
            <person name="Tice H."/>
            <person name="Copeland A."/>
            <person name="Cheng J.F."/>
            <person name="Chen F."/>
            <person name="Bruce D."/>
            <person name="Goodwin L."/>
            <person name="Pitluck S."/>
            <person name="Ivanova N."/>
            <person name="Mavromatis K."/>
            <person name="Mikhailova N."/>
            <person name="Pati A."/>
            <person name="Chen A."/>
            <person name="Palaniappan K."/>
            <person name="Land M."/>
            <person name="Hauser L."/>
            <person name="Chang Y.J."/>
            <person name="Jeffries C.D."/>
            <person name="Chain P."/>
            <person name="Saunders E."/>
            <person name="Detter J.C."/>
            <person name="Brettin T."/>
            <person name="Rohde M."/>
            <person name="Goker M."/>
            <person name="Bristow J."/>
            <person name="Eisen J.A."/>
            <person name="Markowitz V."/>
            <person name="Hugenholtz P."/>
            <person name="Kyrpides N.C."/>
            <person name="Klenk H.P."/>
            <person name="Lucas S."/>
        </authorList>
    </citation>
    <scope>NUCLEOTIDE SEQUENCE [LARGE SCALE GENOMIC DNA]</scope>
    <source>
        <strain evidence="2">ATCC 43595 / DSM 2588 / LMG 13176 / NBRC 15968 / NCIMB 11800 / UQM 2034</strain>
    </source>
</reference>
<dbReference type="InterPro" id="IPR025535">
    <property type="entry name" value="DUF4421"/>
</dbReference>
<proteinExistence type="predicted"/>
<name>A0A979G2G6_CHIPD</name>
<sequence length="326" mass="37033">MSFKIVPVHGQQADTRRVNDSLWIQRFDDQIITKLAIINTAEILAVEGDNFKNVLKPNPSEIFRAYFNYRFLSFYVSHTPHFLPGNNDDDIKGRTSGIGLGTSFNFRNWFTDIFYSHTNGYYLSNIKDYRPDWQPGDPYFLLPDLTVNSLSGSIGYNTNPHLSLQSTVSQTERQIRSAGAFLPKISYRYYTINSPGITFSQKSRNIQALIGAGYQYTFVLRKAFYVTGSFTPSFGYIFYRLQTQNGADYGVSHARGPIYQWDALLGTGYSGNRFFAGAYLTATSSTYAQGLTTAVNQDGQIYFQLFAGIRLKAPKILEKNYDKIFH</sequence>
<protein>
    <recommendedName>
        <fullName evidence="3">DUF4421 domain-containing protein</fullName>
    </recommendedName>
</protein>
<dbReference type="KEGG" id="cpi:Cpin_2055"/>
<dbReference type="Proteomes" id="UP000002215">
    <property type="component" value="Chromosome"/>
</dbReference>
<accession>A0A979G2G6</accession>
<dbReference type="EMBL" id="CP001699">
    <property type="protein sequence ID" value="ACU59550.1"/>
    <property type="molecule type" value="Genomic_DNA"/>
</dbReference>
<evidence type="ECO:0008006" key="3">
    <source>
        <dbReference type="Google" id="ProtNLM"/>
    </source>
</evidence>
<dbReference type="Pfam" id="PF14391">
    <property type="entry name" value="DUF4421"/>
    <property type="match status" value="1"/>
</dbReference>
<reference evidence="2" key="1">
    <citation type="submission" date="2009-08" db="EMBL/GenBank/DDBJ databases">
        <title>The complete genome of Chitinophaga pinensis DSM 2588.</title>
        <authorList>
            <consortium name="US DOE Joint Genome Institute (JGI-PGF)"/>
            <person name="Lucas S."/>
            <person name="Copeland A."/>
            <person name="Lapidus A."/>
            <person name="Glavina del Rio T."/>
            <person name="Dalin E."/>
            <person name="Tice H."/>
            <person name="Bruce D."/>
            <person name="Goodwin L."/>
            <person name="Pitluck S."/>
            <person name="Kyrpides N."/>
            <person name="Mavromatis K."/>
            <person name="Ivanova N."/>
            <person name="Mikhailova N."/>
            <person name="Sims D."/>
            <person name="Meinche L."/>
            <person name="Brettin T."/>
            <person name="Detter J.C."/>
            <person name="Han C."/>
            <person name="Larimer F."/>
            <person name="Land M."/>
            <person name="Hauser L."/>
            <person name="Markowitz V."/>
            <person name="Cheng J.-F."/>
            <person name="Hugenholtz P."/>
            <person name="Woyke T."/>
            <person name="Wu D."/>
            <person name="Spring S."/>
            <person name="Klenk H.-P."/>
            <person name="Eisen J.A."/>
        </authorList>
    </citation>
    <scope>NUCLEOTIDE SEQUENCE [LARGE SCALE GENOMIC DNA]</scope>
    <source>
        <strain evidence="2">ATCC 43595 / DSM 2588 / LMG 13176 / NBRC 15968 / NCIMB 11800 / UQM 2034</strain>
    </source>
</reference>
<organism evidence="1 2">
    <name type="scientific">Chitinophaga pinensis (strain ATCC 43595 / DSM 2588 / LMG 13176 / NBRC 15968 / NCIMB 11800 / UQM 2034)</name>
    <dbReference type="NCBI Taxonomy" id="485918"/>
    <lineage>
        <taxon>Bacteria</taxon>
        <taxon>Pseudomonadati</taxon>
        <taxon>Bacteroidota</taxon>
        <taxon>Chitinophagia</taxon>
        <taxon>Chitinophagales</taxon>
        <taxon>Chitinophagaceae</taxon>
        <taxon>Chitinophaga</taxon>
    </lineage>
</organism>